<keyword evidence="4 5" id="KW-0472">Membrane</keyword>
<protein>
    <submittedName>
        <fullName evidence="6">Uncharacterized protein</fullName>
    </submittedName>
</protein>
<keyword evidence="7" id="KW-1185">Reference proteome</keyword>
<dbReference type="RefSeq" id="XP_043010416.1">
    <property type="nucleotide sequence ID" value="XM_043152330.1"/>
</dbReference>
<feature type="transmembrane region" description="Helical" evidence="5">
    <location>
        <begin position="55"/>
        <end position="80"/>
    </location>
</feature>
<feature type="transmembrane region" description="Helical" evidence="5">
    <location>
        <begin position="27"/>
        <end position="43"/>
    </location>
</feature>
<sequence length="136" mass="15014">MAAFEVAMVFAVRPSYSQGLSSGRTGTQFFGIFFSVLLALGLLPEYYEIYKHREVIGISITFMIIDALGGVFSDLSLIFASGKFDVIAAIGYTLVFAMDLVIIVAALILNPLARRKRNRYPMTDRNCNESQDTSPV</sequence>
<evidence type="ECO:0000256" key="2">
    <source>
        <dbReference type="ARBA" id="ARBA00022692"/>
    </source>
</evidence>
<evidence type="ECO:0000313" key="6">
    <source>
        <dbReference type="EMBL" id="KAG7093946.1"/>
    </source>
</evidence>
<dbReference type="EMBL" id="CM032184">
    <property type="protein sequence ID" value="KAG7093946.1"/>
    <property type="molecule type" value="Genomic_DNA"/>
</dbReference>
<dbReference type="Pfam" id="PF04193">
    <property type="entry name" value="PQ-loop"/>
    <property type="match status" value="1"/>
</dbReference>
<proteinExistence type="predicted"/>
<accession>A0A9P7UV43</accession>
<evidence type="ECO:0000313" key="7">
    <source>
        <dbReference type="Proteomes" id="UP001049176"/>
    </source>
</evidence>
<dbReference type="OrthoDB" id="407617at2759"/>
<name>A0A9P7UV43_9AGAR</name>
<dbReference type="Proteomes" id="UP001049176">
    <property type="component" value="Chromosome 4"/>
</dbReference>
<dbReference type="GO" id="GO:0016020">
    <property type="term" value="C:membrane"/>
    <property type="evidence" value="ECO:0007669"/>
    <property type="project" value="UniProtKB-SubCell"/>
</dbReference>
<comment type="subcellular location">
    <subcellularLocation>
        <location evidence="1">Membrane</location>
        <topology evidence="1">Multi-pass membrane protein</topology>
    </subcellularLocation>
</comment>
<dbReference type="GeneID" id="66076655"/>
<evidence type="ECO:0000256" key="1">
    <source>
        <dbReference type="ARBA" id="ARBA00004141"/>
    </source>
</evidence>
<evidence type="ECO:0000256" key="3">
    <source>
        <dbReference type="ARBA" id="ARBA00022989"/>
    </source>
</evidence>
<feature type="transmembrane region" description="Helical" evidence="5">
    <location>
        <begin position="86"/>
        <end position="109"/>
    </location>
</feature>
<evidence type="ECO:0000256" key="4">
    <source>
        <dbReference type="ARBA" id="ARBA00023136"/>
    </source>
</evidence>
<comment type="caution">
    <text evidence="6">The sequence shown here is derived from an EMBL/GenBank/DDBJ whole genome shotgun (WGS) entry which is preliminary data.</text>
</comment>
<organism evidence="6 7">
    <name type="scientific">Marasmius oreades</name>
    <name type="common">fairy-ring Marasmius</name>
    <dbReference type="NCBI Taxonomy" id="181124"/>
    <lineage>
        <taxon>Eukaryota</taxon>
        <taxon>Fungi</taxon>
        <taxon>Dikarya</taxon>
        <taxon>Basidiomycota</taxon>
        <taxon>Agaricomycotina</taxon>
        <taxon>Agaricomycetes</taxon>
        <taxon>Agaricomycetidae</taxon>
        <taxon>Agaricales</taxon>
        <taxon>Marasmiineae</taxon>
        <taxon>Marasmiaceae</taxon>
        <taxon>Marasmius</taxon>
    </lineage>
</organism>
<dbReference type="KEGG" id="more:E1B28_007579"/>
<keyword evidence="3 5" id="KW-1133">Transmembrane helix</keyword>
<dbReference type="InterPro" id="IPR006603">
    <property type="entry name" value="PQ-loop_rpt"/>
</dbReference>
<dbReference type="AlphaFoldDB" id="A0A9P7UV43"/>
<evidence type="ECO:0000256" key="5">
    <source>
        <dbReference type="SAM" id="Phobius"/>
    </source>
</evidence>
<gene>
    <name evidence="6" type="ORF">E1B28_007579</name>
</gene>
<reference evidence="6" key="1">
    <citation type="journal article" date="2021" name="Genome Biol. Evol.">
        <title>The assembled and annotated genome of the fairy-ring fungus Marasmius oreades.</title>
        <authorList>
            <person name="Hiltunen M."/>
            <person name="Ament-Velasquez S.L."/>
            <person name="Johannesson H."/>
        </authorList>
    </citation>
    <scope>NUCLEOTIDE SEQUENCE</scope>
    <source>
        <strain evidence="6">03SP1</strain>
    </source>
</reference>
<keyword evidence="2 5" id="KW-0812">Transmembrane</keyword>
<dbReference type="Gene3D" id="1.20.1280.290">
    <property type="match status" value="1"/>
</dbReference>